<evidence type="ECO:0000256" key="15">
    <source>
        <dbReference type="PIRSR" id="PIRSR641708-2"/>
    </source>
</evidence>
<dbReference type="AlphaFoldDB" id="A0A2K1QWM4"/>
<reference evidence="18 19" key="1">
    <citation type="submission" date="2017-06" db="EMBL/GenBank/DDBJ databases">
        <title>Draft genome sequence of a variant of Elsinoe murrayae.</title>
        <authorList>
            <person name="Cheng Q."/>
        </authorList>
    </citation>
    <scope>NUCLEOTIDE SEQUENCE [LARGE SCALE GENOMIC DNA]</scope>
    <source>
        <strain evidence="18 19">CQ-2017a</strain>
    </source>
</reference>
<dbReference type="Gene3D" id="3.30.70.580">
    <property type="entry name" value="Pseudouridine synthase I, catalytic domain, N-terminal subdomain"/>
    <property type="match status" value="1"/>
</dbReference>
<evidence type="ECO:0000256" key="7">
    <source>
        <dbReference type="ARBA" id="ARBA00023235"/>
    </source>
</evidence>
<keyword evidence="6" id="KW-0819">tRNA processing</keyword>
<name>A0A2K1QWM4_9PEZI</name>
<dbReference type="InterPro" id="IPR020095">
    <property type="entry name" value="PsdUridine_synth_TruA_C"/>
</dbReference>
<comment type="catalytic activity">
    <reaction evidence="1">
        <text>a uridine in mRNA = a pseudouridine in mRNA</text>
        <dbReference type="Rhea" id="RHEA:56644"/>
        <dbReference type="Rhea" id="RHEA-COMP:14658"/>
        <dbReference type="Rhea" id="RHEA-COMP:14659"/>
        <dbReference type="ChEBI" id="CHEBI:65314"/>
        <dbReference type="ChEBI" id="CHEBI:65315"/>
    </reaction>
</comment>
<dbReference type="Gene3D" id="3.30.70.660">
    <property type="entry name" value="Pseudouridine synthase I, catalytic domain, C-terminal subdomain"/>
    <property type="match status" value="1"/>
</dbReference>
<evidence type="ECO:0000256" key="8">
    <source>
        <dbReference type="ARBA" id="ARBA00023242"/>
    </source>
</evidence>
<keyword evidence="19" id="KW-1185">Reference proteome</keyword>
<comment type="catalytic activity">
    <reaction evidence="2">
        <text>uridine in snRNA = pseudouridine in snRNA</text>
        <dbReference type="Rhea" id="RHEA:51124"/>
        <dbReference type="Rhea" id="RHEA-COMP:12891"/>
        <dbReference type="Rhea" id="RHEA-COMP:12892"/>
        <dbReference type="ChEBI" id="CHEBI:65314"/>
        <dbReference type="ChEBI" id="CHEBI:65315"/>
    </reaction>
</comment>
<feature type="compositionally biased region" description="Basic and acidic residues" evidence="16">
    <location>
        <begin position="61"/>
        <end position="90"/>
    </location>
</feature>
<dbReference type="SUPFAM" id="SSF55120">
    <property type="entry name" value="Pseudouridine synthase"/>
    <property type="match status" value="1"/>
</dbReference>
<comment type="catalytic activity">
    <reaction evidence="9">
        <text>a uridine in tRNA = a pseudouridine in tRNA</text>
        <dbReference type="Rhea" id="RHEA:54572"/>
        <dbReference type="Rhea" id="RHEA-COMP:13339"/>
        <dbReference type="Rhea" id="RHEA-COMP:13934"/>
        <dbReference type="ChEBI" id="CHEBI:65314"/>
        <dbReference type="ChEBI" id="CHEBI:65315"/>
    </reaction>
</comment>
<proteinExistence type="inferred from homology"/>
<keyword evidence="5" id="KW-0507">mRNA processing</keyword>
<evidence type="ECO:0000256" key="11">
    <source>
        <dbReference type="ARBA" id="ARBA00073968"/>
    </source>
</evidence>
<evidence type="ECO:0000256" key="16">
    <source>
        <dbReference type="SAM" id="MobiDB-lite"/>
    </source>
</evidence>
<dbReference type="FunCoup" id="A0A2K1QWM4">
    <property type="interactions" value="982"/>
</dbReference>
<dbReference type="FunFam" id="3.30.70.660:FF:000002">
    <property type="entry name" value="tRNA pseudouridine synthase"/>
    <property type="match status" value="1"/>
</dbReference>
<dbReference type="GO" id="GO:0031120">
    <property type="term" value="P:snRNA pseudouridine synthesis"/>
    <property type="evidence" value="ECO:0007669"/>
    <property type="project" value="UniProtKB-ARBA"/>
</dbReference>
<dbReference type="GO" id="GO:0031119">
    <property type="term" value="P:tRNA pseudouridine synthesis"/>
    <property type="evidence" value="ECO:0007669"/>
    <property type="project" value="InterPro"/>
</dbReference>
<feature type="compositionally biased region" description="Low complexity" evidence="16">
    <location>
        <begin position="612"/>
        <end position="624"/>
    </location>
</feature>
<evidence type="ECO:0000256" key="3">
    <source>
        <dbReference type="ARBA" id="ARBA00004123"/>
    </source>
</evidence>
<feature type="compositionally biased region" description="Acidic residues" evidence="16">
    <location>
        <begin position="344"/>
        <end position="355"/>
    </location>
</feature>
<dbReference type="GO" id="GO:0006397">
    <property type="term" value="P:mRNA processing"/>
    <property type="evidence" value="ECO:0007669"/>
    <property type="project" value="UniProtKB-KW"/>
</dbReference>
<protein>
    <recommendedName>
        <fullName evidence="11">tRNA pseudouridine synthase 1</fullName>
    </recommendedName>
    <alternativeName>
        <fullName evidence="12">tRNA pseudouridylate synthase 1</fullName>
    </alternativeName>
    <alternativeName>
        <fullName evidence="13">tRNA-uridine isomerase 1</fullName>
    </alternativeName>
</protein>
<dbReference type="PANTHER" id="PTHR11142:SF4">
    <property type="entry name" value="PSEUDOURIDYLATE SYNTHASE 1 HOMOLOG"/>
    <property type="match status" value="1"/>
</dbReference>
<evidence type="ECO:0000256" key="5">
    <source>
        <dbReference type="ARBA" id="ARBA00022664"/>
    </source>
</evidence>
<keyword evidence="7" id="KW-0413">Isomerase</keyword>
<feature type="binding site" evidence="15">
    <location>
        <position position="226"/>
    </location>
    <ligand>
        <name>substrate</name>
    </ligand>
</feature>
<dbReference type="GO" id="GO:1990481">
    <property type="term" value="P:mRNA pseudouridine synthesis"/>
    <property type="evidence" value="ECO:0007669"/>
    <property type="project" value="TreeGrafter"/>
</dbReference>
<gene>
    <name evidence="18" type="ORF">CAC42_7299</name>
</gene>
<accession>A0A2K1QWM4</accession>
<feature type="region of interest" description="Disordered" evidence="16">
    <location>
        <begin position="612"/>
        <end position="645"/>
    </location>
</feature>
<dbReference type="InterPro" id="IPR020094">
    <property type="entry name" value="TruA/RsuA/RluB/E/F_N"/>
</dbReference>
<dbReference type="STRING" id="2082308.A0A2K1QWM4"/>
<dbReference type="EMBL" id="NKHZ01000031">
    <property type="protein sequence ID" value="PNS19455.1"/>
    <property type="molecule type" value="Genomic_DNA"/>
</dbReference>
<dbReference type="InterPro" id="IPR020103">
    <property type="entry name" value="PsdUridine_synth_cat_dom_sf"/>
</dbReference>
<dbReference type="InterPro" id="IPR001406">
    <property type="entry name" value="PsdUridine_synth_TruA"/>
</dbReference>
<evidence type="ECO:0000313" key="18">
    <source>
        <dbReference type="EMBL" id="PNS19455.1"/>
    </source>
</evidence>
<dbReference type="OrthoDB" id="10256309at2759"/>
<evidence type="ECO:0000256" key="13">
    <source>
        <dbReference type="ARBA" id="ARBA00080858"/>
    </source>
</evidence>
<sequence length="645" mass="72499">MAVEDDSNIAPAADTQNEAHMAKDQSPDIEGGSGQNGDRKRKRFQDDHGKSGSRGKRRDMGRKDWQRDDTRMDKRSRNEREKIKRKDDKPSVLPAGFAQDEIAAEDRRPKKKVAVLIGYSGTGYRGMQISPTEKTIEGELFTAFVKAGAISKANADDPKKSSLVRCARTDKGVHAAGNMISLKLITEDENIVEKINEALPAQIRVWGIERTIGSFSCYQSCDSRWYEYLIPSHAFLPPHPSSFLGKISAEYAKEEADEEAMAARQIGVEGFWAGVEEHQIKPILNDLDDEIRELVVKALFPRWDGDLLDAAQGDDSYVRQLADIGSEAKGPKKVVQKGKRNDDEDREEDPTEEEIAPPTEESTRDEQQTTKLSPEKRELLFQATKRLKAAYDAARRSYRIDQARIKLIQGALDTYIGTRNYHNYTIQKAHTDPSAKRNIKSFVANPEPILINGTEWLSLKVHGQSFMMHQIRKMVGMVTLLVRAGADAPKRIEESYGRDRWSIPKVPGLGLLLERPVFDSYNTNQAAKFGRELLDFGKFEDKIEAFKRTNIYERIWEEEKSSNTFHQFFNHIDNYNQPHFLYLTSKGFAATKIPLVRKGEVAPAAGVAASEAAQDVDQQAAAADTSGVKKRAEPEEEAHTETKTG</sequence>
<dbReference type="CDD" id="cd02568">
    <property type="entry name" value="PseudoU_synth_PUS1_PUS2"/>
    <property type="match status" value="1"/>
</dbReference>
<feature type="domain" description="Pseudouridine synthase I TruA alpha/beta" evidence="17">
    <location>
        <begin position="412"/>
        <end position="519"/>
    </location>
</feature>
<dbReference type="InParanoid" id="A0A2K1QWM4"/>
<feature type="region of interest" description="Disordered" evidence="16">
    <location>
        <begin position="1"/>
        <end position="104"/>
    </location>
</feature>
<comment type="caution">
    <text evidence="18">The sequence shown here is derived from an EMBL/GenBank/DDBJ whole genome shotgun (WGS) entry which is preliminary data.</text>
</comment>
<feature type="region of interest" description="Disordered" evidence="16">
    <location>
        <begin position="329"/>
        <end position="376"/>
    </location>
</feature>
<feature type="compositionally biased region" description="Basic residues" evidence="16">
    <location>
        <begin position="51"/>
        <end position="60"/>
    </location>
</feature>
<dbReference type="Pfam" id="PF01416">
    <property type="entry name" value="PseudoU_synth_1"/>
    <property type="match status" value="1"/>
</dbReference>
<feature type="compositionally biased region" description="Basic and acidic residues" evidence="16">
    <location>
        <begin position="361"/>
        <end position="376"/>
    </location>
</feature>
<dbReference type="PANTHER" id="PTHR11142">
    <property type="entry name" value="PSEUDOURIDYLATE SYNTHASE"/>
    <property type="match status" value="1"/>
</dbReference>
<evidence type="ECO:0000256" key="12">
    <source>
        <dbReference type="ARBA" id="ARBA00079072"/>
    </source>
</evidence>
<comment type="function">
    <text evidence="10">Formation of pseudouridine at positions 27 and 28 in the anticodon stem and loop of transfer RNAs; at positions 34 and 36 of intron-containing precursor tRNA(Ile) and at position 35 in the intron-containing tRNA(Tyr). Catalyzes pseudouridylation at position 44 in U2 snRNA. Also catalyzes pseudouridylation of mRNAs.</text>
</comment>
<comment type="subcellular location">
    <subcellularLocation>
        <location evidence="3">Nucleus</location>
    </subcellularLocation>
</comment>
<evidence type="ECO:0000259" key="17">
    <source>
        <dbReference type="Pfam" id="PF01416"/>
    </source>
</evidence>
<evidence type="ECO:0000256" key="6">
    <source>
        <dbReference type="ARBA" id="ARBA00022694"/>
    </source>
</evidence>
<evidence type="ECO:0000256" key="1">
    <source>
        <dbReference type="ARBA" id="ARBA00001166"/>
    </source>
</evidence>
<evidence type="ECO:0000256" key="14">
    <source>
        <dbReference type="PIRSR" id="PIRSR641708-1"/>
    </source>
</evidence>
<dbReference type="GO" id="GO:0005634">
    <property type="term" value="C:nucleus"/>
    <property type="evidence" value="ECO:0007669"/>
    <property type="project" value="UniProtKB-SubCell"/>
</dbReference>
<dbReference type="InterPro" id="IPR020097">
    <property type="entry name" value="PsdUridine_synth_TruA_a/b_dom"/>
</dbReference>
<evidence type="ECO:0000313" key="19">
    <source>
        <dbReference type="Proteomes" id="UP000243797"/>
    </source>
</evidence>
<evidence type="ECO:0000256" key="10">
    <source>
        <dbReference type="ARBA" id="ARBA00053072"/>
    </source>
</evidence>
<dbReference type="GO" id="GO:0009982">
    <property type="term" value="F:pseudouridine synthase activity"/>
    <property type="evidence" value="ECO:0007669"/>
    <property type="project" value="InterPro"/>
</dbReference>
<dbReference type="FunFam" id="3.30.70.580:FF:000002">
    <property type="entry name" value="tRNA pseudouridine synthase"/>
    <property type="match status" value="1"/>
</dbReference>
<feature type="compositionally biased region" description="Basic and acidic residues" evidence="16">
    <location>
        <begin position="630"/>
        <end position="645"/>
    </location>
</feature>
<evidence type="ECO:0000256" key="4">
    <source>
        <dbReference type="ARBA" id="ARBA00009375"/>
    </source>
</evidence>
<dbReference type="GO" id="GO:0003723">
    <property type="term" value="F:RNA binding"/>
    <property type="evidence" value="ECO:0007669"/>
    <property type="project" value="InterPro"/>
</dbReference>
<dbReference type="InterPro" id="IPR041708">
    <property type="entry name" value="PUS1/PUS2-like"/>
</dbReference>
<comment type="similarity">
    <text evidence="4">Belongs to the tRNA pseudouridine synthase TruA family.</text>
</comment>
<evidence type="ECO:0000256" key="9">
    <source>
        <dbReference type="ARBA" id="ARBA00036943"/>
    </source>
</evidence>
<dbReference type="Proteomes" id="UP000243797">
    <property type="component" value="Unassembled WGS sequence"/>
</dbReference>
<organism evidence="18 19">
    <name type="scientific">Sphaceloma murrayae</name>
    <dbReference type="NCBI Taxonomy" id="2082308"/>
    <lineage>
        <taxon>Eukaryota</taxon>
        <taxon>Fungi</taxon>
        <taxon>Dikarya</taxon>
        <taxon>Ascomycota</taxon>
        <taxon>Pezizomycotina</taxon>
        <taxon>Dothideomycetes</taxon>
        <taxon>Dothideomycetidae</taxon>
        <taxon>Myriangiales</taxon>
        <taxon>Elsinoaceae</taxon>
        <taxon>Sphaceloma</taxon>
    </lineage>
</organism>
<evidence type="ECO:0000256" key="2">
    <source>
        <dbReference type="ARBA" id="ARBA00001832"/>
    </source>
</evidence>
<keyword evidence="8" id="KW-0539">Nucleus</keyword>
<feature type="active site" description="Nucleophile" evidence="14">
    <location>
        <position position="170"/>
    </location>
</feature>